<evidence type="ECO:0000313" key="1">
    <source>
        <dbReference type="EMBL" id="CAF4644031.1"/>
    </source>
</evidence>
<evidence type="ECO:0000313" key="2">
    <source>
        <dbReference type="Proteomes" id="UP000681720"/>
    </source>
</evidence>
<feature type="non-terminal residue" evidence="1">
    <location>
        <position position="1"/>
    </location>
</feature>
<dbReference type="EMBL" id="CAJOBJ010113792">
    <property type="protein sequence ID" value="CAF4644031.1"/>
    <property type="molecule type" value="Genomic_DNA"/>
</dbReference>
<organism evidence="1 2">
    <name type="scientific">Rotaria magnacalcarata</name>
    <dbReference type="NCBI Taxonomy" id="392030"/>
    <lineage>
        <taxon>Eukaryota</taxon>
        <taxon>Metazoa</taxon>
        <taxon>Spiralia</taxon>
        <taxon>Gnathifera</taxon>
        <taxon>Rotifera</taxon>
        <taxon>Eurotatoria</taxon>
        <taxon>Bdelloidea</taxon>
        <taxon>Philodinida</taxon>
        <taxon>Philodinidae</taxon>
        <taxon>Rotaria</taxon>
    </lineage>
</organism>
<name>A0A8S2ZNS6_9BILA</name>
<gene>
    <name evidence="1" type="ORF">GIL414_LOCUS40759</name>
</gene>
<sequence length="58" mass="6394">MLDSPVIDHIKAILKSVFTSGQETKAQLIISSESISDTVRKITKKYLTNDAVTINMAE</sequence>
<reference evidence="1" key="1">
    <citation type="submission" date="2021-02" db="EMBL/GenBank/DDBJ databases">
        <authorList>
            <person name="Nowell W R."/>
        </authorList>
    </citation>
    <scope>NUCLEOTIDE SEQUENCE</scope>
</reference>
<proteinExistence type="predicted"/>
<dbReference type="AlphaFoldDB" id="A0A8S2ZNS6"/>
<accession>A0A8S2ZNS6</accession>
<protein>
    <submittedName>
        <fullName evidence="1">Uncharacterized protein</fullName>
    </submittedName>
</protein>
<dbReference type="Proteomes" id="UP000681720">
    <property type="component" value="Unassembled WGS sequence"/>
</dbReference>
<comment type="caution">
    <text evidence="1">The sequence shown here is derived from an EMBL/GenBank/DDBJ whole genome shotgun (WGS) entry which is preliminary data.</text>
</comment>